<dbReference type="EMBL" id="CP021659">
    <property type="protein sequence ID" value="AWK14292.1"/>
    <property type="molecule type" value="Genomic_DNA"/>
</dbReference>
<dbReference type="InterPro" id="IPR007329">
    <property type="entry name" value="FMN-bd"/>
</dbReference>
<protein>
    <recommendedName>
        <fullName evidence="16 17">Na(+)-translocating NADH-quinone reductase subunit C</fullName>
        <shortName evidence="16 17">Na(+)-NQR subunit C</shortName>
        <shortName evidence="16 17">Na(+)-translocating NQR subunit C</shortName>
        <ecNumber evidence="16 17">7.2.1.1</ecNumber>
    </recommendedName>
    <alternativeName>
        <fullName evidence="16 17">NQR complex subunit C</fullName>
    </alternativeName>
    <alternativeName>
        <fullName evidence="16 17">NQR-1 subunit C</fullName>
    </alternativeName>
</protein>
<evidence type="ECO:0000256" key="2">
    <source>
        <dbReference type="ARBA" id="ARBA00022475"/>
    </source>
</evidence>
<evidence type="ECO:0000313" key="19">
    <source>
        <dbReference type="EMBL" id="AWK14292.1"/>
    </source>
</evidence>
<evidence type="ECO:0000256" key="16">
    <source>
        <dbReference type="HAMAP-Rule" id="MF_00427"/>
    </source>
</evidence>
<feature type="domain" description="FMN-binding" evidence="18">
    <location>
        <begin position="151"/>
        <end position="249"/>
    </location>
</feature>
<comment type="similarity">
    <text evidence="16 17">Belongs to the NqrC family.</text>
</comment>
<dbReference type="NCBIfam" id="NF003746">
    <property type="entry name" value="PRK05346.1-1"/>
    <property type="match status" value="1"/>
</dbReference>
<dbReference type="EC" id="7.2.1.1" evidence="16 17"/>
<dbReference type="PIRSF" id="PIRSF009437">
    <property type="entry name" value="NQR-1_subunit_C"/>
    <property type="match status" value="1"/>
</dbReference>
<comment type="subunit">
    <text evidence="16 17">Composed of six subunits; NqrA, NqrB, NqrC, NqrD, NqrE and NqrF.</text>
</comment>
<evidence type="ECO:0000256" key="6">
    <source>
        <dbReference type="ARBA" id="ARBA00022643"/>
    </source>
</evidence>
<dbReference type="STRING" id="1878942.GCA_900128755_00435"/>
<keyword evidence="13 16" id="KW-0830">Ubiquinone</keyword>
<evidence type="ECO:0000256" key="4">
    <source>
        <dbReference type="ARBA" id="ARBA00022553"/>
    </source>
</evidence>
<evidence type="ECO:0000256" key="1">
    <source>
        <dbReference type="ARBA" id="ARBA00022448"/>
    </source>
</evidence>
<comment type="catalytic activity">
    <reaction evidence="16 17">
        <text>a ubiquinone + n Na(+)(in) + NADH + H(+) = a ubiquinol + n Na(+)(out) + NAD(+)</text>
        <dbReference type="Rhea" id="RHEA:47748"/>
        <dbReference type="Rhea" id="RHEA-COMP:9565"/>
        <dbReference type="Rhea" id="RHEA-COMP:9566"/>
        <dbReference type="ChEBI" id="CHEBI:15378"/>
        <dbReference type="ChEBI" id="CHEBI:16389"/>
        <dbReference type="ChEBI" id="CHEBI:17976"/>
        <dbReference type="ChEBI" id="CHEBI:29101"/>
        <dbReference type="ChEBI" id="CHEBI:57540"/>
        <dbReference type="ChEBI" id="CHEBI:57945"/>
        <dbReference type="EC" id="7.2.1.1"/>
    </reaction>
</comment>
<sequence>MANDKVKNNDSIGKTLMVVILLCLVCSVVVAGAAVGLKATQQAQRLLDKQRNILDVVGLLQPKMSKEAVNNLFKTRIVPRLLDLASGDFVNDDPAKFDRVQALRDDQKSIALTAQQDIAGIKRRANRVEIYLVRNQQGQTGKIILPVYGSGLWSMMYAFVALEPDGQTVSGITYYDQGETPGLGGEVENPAWRRLWVGKKLFDTQEQPAIRIVKGSARADDPSTIDGLSGATITSKGVQNTFVFWLGENGFGPFLKKVHQGVLRKGVLKNG</sequence>
<evidence type="ECO:0000256" key="13">
    <source>
        <dbReference type="ARBA" id="ARBA00023075"/>
    </source>
</evidence>
<evidence type="ECO:0000313" key="20">
    <source>
        <dbReference type="Proteomes" id="UP000261875"/>
    </source>
</evidence>
<keyword evidence="3" id="KW-0997">Cell inner membrane</keyword>
<keyword evidence="20" id="KW-1185">Reference proteome</keyword>
<keyword evidence="12 16" id="KW-0406">Ion transport</keyword>
<evidence type="ECO:0000256" key="9">
    <source>
        <dbReference type="ARBA" id="ARBA00022989"/>
    </source>
</evidence>
<keyword evidence="15 16" id="KW-0739">Sodium transport</keyword>
<organism evidence="19 20">
    <name type="scientific">Candidatus Fukatsuia symbiotica</name>
    <dbReference type="NCBI Taxonomy" id="1878942"/>
    <lineage>
        <taxon>Bacteria</taxon>
        <taxon>Pseudomonadati</taxon>
        <taxon>Pseudomonadota</taxon>
        <taxon>Gammaproteobacteria</taxon>
        <taxon>Enterobacterales</taxon>
        <taxon>Yersiniaceae</taxon>
        <taxon>Candidatus Fukatsuia</taxon>
    </lineage>
</organism>
<dbReference type="GO" id="GO:0016655">
    <property type="term" value="F:oxidoreductase activity, acting on NAD(P)H, quinone or similar compound as acceptor"/>
    <property type="evidence" value="ECO:0007669"/>
    <property type="project" value="UniProtKB-UniRule"/>
</dbReference>
<evidence type="ECO:0000256" key="8">
    <source>
        <dbReference type="ARBA" id="ARBA00022967"/>
    </source>
</evidence>
<keyword evidence="5 16" id="KW-0285">Flavoprotein</keyword>
<keyword evidence="14 16" id="KW-0472">Membrane</keyword>
<evidence type="ECO:0000256" key="11">
    <source>
        <dbReference type="ARBA" id="ARBA00023053"/>
    </source>
</evidence>
<proteinExistence type="inferred from homology"/>
<evidence type="ECO:0000256" key="15">
    <source>
        <dbReference type="ARBA" id="ARBA00023201"/>
    </source>
</evidence>
<evidence type="ECO:0000256" key="3">
    <source>
        <dbReference type="ARBA" id="ARBA00022519"/>
    </source>
</evidence>
<keyword evidence="10 16" id="KW-0520">NAD</keyword>
<dbReference type="SMART" id="SM00900">
    <property type="entry name" value="FMN_bind"/>
    <property type="match status" value="1"/>
</dbReference>
<dbReference type="HAMAP" id="MF_00427">
    <property type="entry name" value="NqrC"/>
    <property type="match status" value="1"/>
</dbReference>
<dbReference type="Proteomes" id="UP000261875">
    <property type="component" value="Chromosome"/>
</dbReference>
<evidence type="ECO:0000256" key="14">
    <source>
        <dbReference type="ARBA" id="ARBA00023136"/>
    </source>
</evidence>
<dbReference type="KEGG" id="fsm:CCS41_07115"/>
<keyword evidence="6 16" id="KW-0288">FMN</keyword>
<keyword evidence="8 16" id="KW-1278">Translocase</keyword>
<name>A0A2U8I577_9GAMM</name>
<comment type="function">
    <text evidence="16">NQR complex catalyzes the reduction of ubiquinone-1 to ubiquinol by two successive reactions, coupled with the transport of Na(+) ions from the cytoplasm to the periplasm. NqrA to NqrE are probably involved in the second step, the conversion of ubisemiquinone to ubiquinol.</text>
</comment>
<dbReference type="RefSeq" id="WP_072549618.1">
    <property type="nucleotide sequence ID" value="NZ_CP021659.1"/>
</dbReference>
<reference evidence="19 20" key="1">
    <citation type="submission" date="2017-05" db="EMBL/GenBank/DDBJ databases">
        <title>Genome sequence of Candidatus Fukatsuia symbiotica and Candidatus Hamiltonella defensa from Acyrthosiphon pisum strain 5D.</title>
        <authorList>
            <person name="Patel V.A."/>
            <person name="Chevignon G."/>
            <person name="Russell J.A."/>
            <person name="Oliver K.M."/>
        </authorList>
    </citation>
    <scope>NUCLEOTIDE SEQUENCE [LARGE SCALE GENOMIC DNA]</scope>
    <source>
        <strain evidence="19 20">5D</strain>
    </source>
</reference>
<dbReference type="NCBIfam" id="TIGR01938">
    <property type="entry name" value="nqrC"/>
    <property type="match status" value="1"/>
</dbReference>
<keyword evidence="11 16" id="KW-0915">Sodium</keyword>
<comment type="cofactor">
    <cofactor evidence="16 17">
        <name>FMN</name>
        <dbReference type="ChEBI" id="CHEBI:58210"/>
    </cofactor>
</comment>
<dbReference type="AlphaFoldDB" id="A0A2U8I577"/>
<keyword evidence="4 16" id="KW-0597">Phosphoprotein</keyword>
<dbReference type="OrthoDB" id="9786835at2"/>
<evidence type="ECO:0000259" key="18">
    <source>
        <dbReference type="SMART" id="SM00900"/>
    </source>
</evidence>
<evidence type="ECO:0000256" key="17">
    <source>
        <dbReference type="PIRNR" id="PIRNR009437"/>
    </source>
</evidence>
<keyword evidence="7 16" id="KW-0812">Transmembrane</keyword>
<dbReference type="GO" id="GO:0010181">
    <property type="term" value="F:FMN binding"/>
    <property type="evidence" value="ECO:0007669"/>
    <property type="project" value="UniProtKB-UniRule"/>
</dbReference>
<dbReference type="NCBIfam" id="NF003749">
    <property type="entry name" value="PRK05346.1-5"/>
    <property type="match status" value="1"/>
</dbReference>
<gene>
    <name evidence="16" type="primary">nqrC</name>
    <name evidence="19" type="ORF">CCS41_07115</name>
</gene>
<keyword evidence="9 16" id="KW-1133">Transmembrane helix</keyword>
<dbReference type="PANTHER" id="PTHR37838:SF1">
    <property type="entry name" value="NA(+)-TRANSLOCATING NADH-QUINONE REDUCTASE SUBUNIT C"/>
    <property type="match status" value="1"/>
</dbReference>
<dbReference type="Pfam" id="PF04205">
    <property type="entry name" value="FMN_bind"/>
    <property type="match status" value="1"/>
</dbReference>
<dbReference type="GO" id="GO:0006814">
    <property type="term" value="P:sodium ion transport"/>
    <property type="evidence" value="ECO:0007669"/>
    <property type="project" value="UniProtKB-UniRule"/>
</dbReference>
<evidence type="ECO:0000256" key="10">
    <source>
        <dbReference type="ARBA" id="ARBA00023027"/>
    </source>
</evidence>
<dbReference type="PANTHER" id="PTHR37838">
    <property type="entry name" value="NA(+)-TRANSLOCATING NADH-QUINONE REDUCTASE SUBUNIT C"/>
    <property type="match status" value="1"/>
</dbReference>
<keyword evidence="1 16" id="KW-0813">Transport</keyword>
<evidence type="ECO:0000256" key="12">
    <source>
        <dbReference type="ARBA" id="ARBA00023065"/>
    </source>
</evidence>
<feature type="modified residue" description="FMN phosphoryl threonine" evidence="16">
    <location>
        <position position="232"/>
    </location>
</feature>
<evidence type="ECO:0000256" key="7">
    <source>
        <dbReference type="ARBA" id="ARBA00022692"/>
    </source>
</evidence>
<evidence type="ECO:0000256" key="5">
    <source>
        <dbReference type="ARBA" id="ARBA00022630"/>
    </source>
</evidence>
<comment type="caution">
    <text evidence="16">Lacks conserved residue(s) required for the propagation of feature annotation.</text>
</comment>
<comment type="subcellular location">
    <subcellularLocation>
        <location evidence="16">Cell membrane</location>
        <topology evidence="16">Single-pass membrane protein</topology>
    </subcellularLocation>
</comment>
<accession>A0A2U8I577</accession>
<dbReference type="InterPro" id="IPR010204">
    <property type="entry name" value="NqrC"/>
</dbReference>
<keyword evidence="2 16" id="KW-1003">Cell membrane</keyword>
<dbReference type="GO" id="GO:0005886">
    <property type="term" value="C:plasma membrane"/>
    <property type="evidence" value="ECO:0007669"/>
    <property type="project" value="UniProtKB-SubCell"/>
</dbReference>
<feature type="transmembrane region" description="Helical" evidence="16">
    <location>
        <begin position="16"/>
        <end position="37"/>
    </location>
</feature>